<organism evidence="2 3">
    <name type="scientific">Candidatus Nitrospira neomarina</name>
    <dbReference type="NCBI Taxonomy" id="3020899"/>
    <lineage>
        <taxon>Bacteria</taxon>
        <taxon>Pseudomonadati</taxon>
        <taxon>Nitrospirota</taxon>
        <taxon>Nitrospiria</taxon>
        <taxon>Nitrospirales</taxon>
        <taxon>Nitrospiraceae</taxon>
        <taxon>Nitrospira</taxon>
    </lineage>
</organism>
<dbReference type="Proteomes" id="UP001302494">
    <property type="component" value="Chromosome"/>
</dbReference>
<dbReference type="EMBL" id="CP116968">
    <property type="protein sequence ID" value="WNM63360.1"/>
    <property type="molecule type" value="Genomic_DNA"/>
</dbReference>
<reference evidence="2 3" key="1">
    <citation type="submission" date="2023-01" db="EMBL/GenBank/DDBJ databases">
        <title>Cultivation and genomic characterization of new, ubiquitous marine nitrite-oxidizing bacteria from the Nitrospirales.</title>
        <authorList>
            <person name="Mueller A.J."/>
            <person name="Daebeler A."/>
            <person name="Herbold C.W."/>
            <person name="Kirkegaard R.H."/>
            <person name="Daims H."/>
        </authorList>
    </citation>
    <scope>NUCLEOTIDE SEQUENCE [LARGE SCALE GENOMIC DNA]</scope>
    <source>
        <strain evidence="2 3">DK</strain>
    </source>
</reference>
<proteinExistence type="predicted"/>
<keyword evidence="1" id="KW-0175">Coiled coil</keyword>
<dbReference type="KEGG" id="nneo:PQG83_06285"/>
<evidence type="ECO:0000313" key="2">
    <source>
        <dbReference type="EMBL" id="WNM63360.1"/>
    </source>
</evidence>
<dbReference type="InterPro" id="IPR013406">
    <property type="entry name" value="CHP02574_addiction_mod"/>
</dbReference>
<feature type="coiled-coil region" evidence="1">
    <location>
        <begin position="43"/>
        <end position="70"/>
    </location>
</feature>
<name>A0AA96JXL2_9BACT</name>
<evidence type="ECO:0000313" key="3">
    <source>
        <dbReference type="Proteomes" id="UP001302494"/>
    </source>
</evidence>
<protein>
    <submittedName>
        <fullName evidence="2">Addiction module protein</fullName>
    </submittedName>
</protein>
<dbReference type="AlphaFoldDB" id="A0AA96JXL2"/>
<evidence type="ECO:0000256" key="1">
    <source>
        <dbReference type="SAM" id="Coils"/>
    </source>
</evidence>
<dbReference type="Pfam" id="PF09720">
    <property type="entry name" value="Unstab_antitox"/>
    <property type="match status" value="1"/>
</dbReference>
<keyword evidence="3" id="KW-1185">Reference proteome</keyword>
<accession>A0AA96JXL2</accession>
<gene>
    <name evidence="2" type="ORF">PQG83_06285</name>
</gene>
<dbReference type="RefSeq" id="WP_312747903.1">
    <property type="nucleotide sequence ID" value="NZ_CP116968.1"/>
</dbReference>
<sequence length="72" mass="8752">MKDILEIKQMSREEKLRIMEALWEDLSSEDQSLQSPAWHKSLLQETEQRVQAGQEKIHDWKEAKKELRKRFE</sequence>